<dbReference type="EMBL" id="JAGKHQ010000006">
    <property type="protein sequence ID" value="KAG7513564.1"/>
    <property type="molecule type" value="Genomic_DNA"/>
</dbReference>
<keyword evidence="2" id="KW-1185">Reference proteome</keyword>
<reference evidence="1 2" key="1">
    <citation type="journal article" date="2021" name="Sci. Rep.">
        <title>Chromosome anchoring in Senegalese sole (Solea senegalensis) reveals sex-associated markers and genome rearrangements in flatfish.</title>
        <authorList>
            <person name="Guerrero-Cozar I."/>
            <person name="Gomez-Garrido J."/>
            <person name="Berbel C."/>
            <person name="Martinez-Blanch J.F."/>
            <person name="Alioto T."/>
            <person name="Claros M.G."/>
            <person name="Gagnaire P.A."/>
            <person name="Manchado M."/>
        </authorList>
    </citation>
    <scope>NUCLEOTIDE SEQUENCE [LARGE SCALE GENOMIC DNA]</scope>
    <source>
        <strain evidence="1">Sse05_10M</strain>
    </source>
</reference>
<evidence type="ECO:0000313" key="2">
    <source>
        <dbReference type="Proteomes" id="UP000693946"/>
    </source>
</evidence>
<proteinExistence type="predicted"/>
<sequence length="94" mass="10793">MSTLAYFYSHTEVDTLKLIAKEIEKQQNTNLYWFFDRFFCCFLSISDDSIYDATAAENHGDSSVRLASIVFVQALITAQHHSGPDETHHEHHEA</sequence>
<dbReference type="Proteomes" id="UP000693946">
    <property type="component" value="Linkage Group LG14"/>
</dbReference>
<evidence type="ECO:0000313" key="1">
    <source>
        <dbReference type="EMBL" id="KAG7513564.1"/>
    </source>
</evidence>
<dbReference type="AlphaFoldDB" id="A0AAV6S7J0"/>
<gene>
    <name evidence="1" type="ORF">JOB18_011283</name>
</gene>
<name>A0AAV6S7J0_SOLSE</name>
<organism evidence="1 2">
    <name type="scientific">Solea senegalensis</name>
    <name type="common">Senegalese sole</name>
    <dbReference type="NCBI Taxonomy" id="28829"/>
    <lineage>
        <taxon>Eukaryota</taxon>
        <taxon>Metazoa</taxon>
        <taxon>Chordata</taxon>
        <taxon>Craniata</taxon>
        <taxon>Vertebrata</taxon>
        <taxon>Euteleostomi</taxon>
        <taxon>Actinopterygii</taxon>
        <taxon>Neopterygii</taxon>
        <taxon>Teleostei</taxon>
        <taxon>Neoteleostei</taxon>
        <taxon>Acanthomorphata</taxon>
        <taxon>Carangaria</taxon>
        <taxon>Pleuronectiformes</taxon>
        <taxon>Pleuronectoidei</taxon>
        <taxon>Soleidae</taxon>
        <taxon>Solea</taxon>
    </lineage>
</organism>
<comment type="caution">
    <text evidence="1">The sequence shown here is derived from an EMBL/GenBank/DDBJ whole genome shotgun (WGS) entry which is preliminary data.</text>
</comment>
<accession>A0AAV6S7J0</accession>
<protein>
    <submittedName>
        <fullName evidence="1">Uncharacterized protein</fullName>
    </submittedName>
</protein>